<evidence type="ECO:0000313" key="1">
    <source>
        <dbReference type="EMBL" id="GBM31605.1"/>
    </source>
</evidence>
<dbReference type="AlphaFoldDB" id="A0A4Y2EUM2"/>
<name>A0A4Y2EUM2_ARAVE</name>
<organism evidence="1 2">
    <name type="scientific">Araneus ventricosus</name>
    <name type="common">Orbweaver spider</name>
    <name type="synonym">Epeira ventricosa</name>
    <dbReference type="NCBI Taxonomy" id="182803"/>
    <lineage>
        <taxon>Eukaryota</taxon>
        <taxon>Metazoa</taxon>
        <taxon>Ecdysozoa</taxon>
        <taxon>Arthropoda</taxon>
        <taxon>Chelicerata</taxon>
        <taxon>Arachnida</taxon>
        <taxon>Araneae</taxon>
        <taxon>Araneomorphae</taxon>
        <taxon>Entelegynae</taxon>
        <taxon>Araneoidea</taxon>
        <taxon>Araneidae</taxon>
        <taxon>Araneus</taxon>
    </lineage>
</organism>
<accession>A0A4Y2EUM2</accession>
<protein>
    <submittedName>
        <fullName evidence="1">Uncharacterized protein</fullName>
    </submittedName>
</protein>
<dbReference type="Proteomes" id="UP000499080">
    <property type="component" value="Unassembled WGS sequence"/>
</dbReference>
<proteinExistence type="predicted"/>
<dbReference type="EMBL" id="BGPR01000688">
    <property type="protein sequence ID" value="GBM31605.1"/>
    <property type="molecule type" value="Genomic_DNA"/>
</dbReference>
<sequence>MAGDTLAEASVRRFRSSCNVGGSIAYTRCLMCHHRKNSIGFRSGERGGHSTHPPYPMTCCWNVSRLYCWTLDTLCGGALSCWNHTFWRSLNDKSSKKSDITSFLFSLFPRYVALQFWELQTKQICI</sequence>
<keyword evidence="2" id="KW-1185">Reference proteome</keyword>
<comment type="caution">
    <text evidence="1">The sequence shown here is derived from an EMBL/GenBank/DDBJ whole genome shotgun (WGS) entry which is preliminary data.</text>
</comment>
<gene>
    <name evidence="1" type="ORF">AVEN_198463_1</name>
</gene>
<evidence type="ECO:0000313" key="2">
    <source>
        <dbReference type="Proteomes" id="UP000499080"/>
    </source>
</evidence>
<reference evidence="1 2" key="1">
    <citation type="journal article" date="2019" name="Sci. Rep.">
        <title>Orb-weaving spider Araneus ventricosus genome elucidates the spidroin gene catalogue.</title>
        <authorList>
            <person name="Kono N."/>
            <person name="Nakamura H."/>
            <person name="Ohtoshi R."/>
            <person name="Moran D.A.P."/>
            <person name="Shinohara A."/>
            <person name="Yoshida Y."/>
            <person name="Fujiwara M."/>
            <person name="Mori M."/>
            <person name="Tomita M."/>
            <person name="Arakawa K."/>
        </authorList>
    </citation>
    <scope>NUCLEOTIDE SEQUENCE [LARGE SCALE GENOMIC DNA]</scope>
</reference>